<dbReference type="PATRIC" id="fig|2754.20.peg.1081"/>
<dbReference type="SUPFAM" id="SSF53067">
    <property type="entry name" value="Actin-like ATPase domain"/>
    <property type="match status" value="2"/>
</dbReference>
<feature type="domain" description="SHS2" evidence="7">
    <location>
        <begin position="17"/>
        <end position="207"/>
    </location>
</feature>
<dbReference type="SMART" id="SM00842">
    <property type="entry name" value="FtsA"/>
    <property type="match status" value="1"/>
</dbReference>
<evidence type="ECO:0000256" key="4">
    <source>
        <dbReference type="ARBA" id="ARBA00023306"/>
    </source>
</evidence>
<dbReference type="CDD" id="cd24048">
    <property type="entry name" value="ASKHA_NBD_FtsA"/>
    <property type="match status" value="1"/>
</dbReference>
<dbReference type="EMBL" id="JMKI01000037">
    <property type="protein sequence ID" value="KEJ91882.1"/>
    <property type="molecule type" value="Genomic_DNA"/>
</dbReference>
<protein>
    <recommendedName>
        <fullName evidence="5 6">Cell division protein FtsA</fullName>
    </recommendedName>
</protein>
<dbReference type="Pfam" id="PF14450">
    <property type="entry name" value="FtsA"/>
    <property type="match status" value="2"/>
</dbReference>
<dbReference type="NCBIfam" id="TIGR01174">
    <property type="entry name" value="ftsA"/>
    <property type="match status" value="1"/>
</dbReference>
<evidence type="ECO:0000256" key="2">
    <source>
        <dbReference type="ARBA" id="ARBA00022618"/>
    </source>
</evidence>
<comment type="similarity">
    <text evidence="5 6">Belongs to the FtsA/MreB family.</text>
</comment>
<gene>
    <name evidence="5" type="primary">ftsA</name>
    <name evidence="8" type="ORF">EH55_07890</name>
</gene>
<dbReference type="Gene3D" id="3.30.420.40">
    <property type="match status" value="2"/>
</dbReference>
<keyword evidence="3 5" id="KW-0472">Membrane</keyword>
<sequence length="448" mass="48240">MFKKTSNYTQGREPELLVGLDLGTSKVTVVVAERETDGDEAQIIGVGQAPSNGIRKGLIVNLDQAVRSVRQAVSDAQNMVGQDIRDVTVAFGGGEVTSIRSKGMVALGRSPRSVARLDIERVIDAAQANVVVPMNQSILHTIPVEYSLDGNIGIDDPLGMNAMRLDIDVQSIIVPTATIQNVLNCVTRAGLDVNSLVIKPLVSALGVLSPEDALAGAVVLDIGGGTTGVAVFADGRPKHLALLPIGGDHITNDLATVLKLPLNKAEEIKRTISLRSDFEEGDAMNFEHHGREYSIEKTDLHDIVGCRLAELCDELIRPQIKTAKITMLPGGVLLTGGVAKTDGIEDFFLEKLNLPARSALPLDANRMPPNRNTQEFSSAAGIIKYILERERDPFRYLDNPSVIKGGDKARPVQPVQEPFYPGTQPQKGSDGQGFDLFGAVRKIFKDIF</sequence>
<comment type="function">
    <text evidence="5 6">Cell division protein that is involved in the assembly of the Z ring. May serve as a membrane anchor for the Z ring.</text>
</comment>
<dbReference type="GO" id="GO:0009898">
    <property type="term" value="C:cytoplasmic side of plasma membrane"/>
    <property type="evidence" value="ECO:0007669"/>
    <property type="project" value="UniProtKB-UniRule"/>
</dbReference>
<reference evidence="8 9" key="1">
    <citation type="submission" date="2014-04" db="EMBL/GenBank/DDBJ databases">
        <title>Draft Genome Sequence of Synergistes jonesii.</title>
        <authorList>
            <person name="Coil D.A."/>
            <person name="Eisen J.A."/>
            <person name="Holland-Moritz H.E."/>
        </authorList>
    </citation>
    <scope>NUCLEOTIDE SEQUENCE [LARGE SCALE GENOMIC DNA]</scope>
    <source>
        <strain evidence="8 9">78-1</strain>
    </source>
</reference>
<evidence type="ECO:0000256" key="5">
    <source>
        <dbReference type="HAMAP-Rule" id="MF_02033"/>
    </source>
</evidence>
<comment type="caution">
    <text evidence="8">The sequence shown here is derived from an EMBL/GenBank/DDBJ whole genome shotgun (WGS) entry which is preliminary data.</text>
</comment>
<evidence type="ECO:0000256" key="1">
    <source>
        <dbReference type="ARBA" id="ARBA00022475"/>
    </source>
</evidence>
<dbReference type="GeneID" id="90984161"/>
<dbReference type="eggNOG" id="COG0849">
    <property type="taxonomic scope" value="Bacteria"/>
</dbReference>
<dbReference type="GO" id="GO:0032153">
    <property type="term" value="C:cell division site"/>
    <property type="evidence" value="ECO:0007669"/>
    <property type="project" value="UniProtKB-UniRule"/>
</dbReference>
<accession>A0A073J2F2</accession>
<organism evidence="8 9">
    <name type="scientific">Synergistes jonesii</name>
    <dbReference type="NCBI Taxonomy" id="2754"/>
    <lineage>
        <taxon>Bacteria</taxon>
        <taxon>Thermotogati</taxon>
        <taxon>Synergistota</taxon>
        <taxon>Synergistia</taxon>
        <taxon>Synergistales</taxon>
        <taxon>Synergistaceae</taxon>
        <taxon>Synergistes</taxon>
    </lineage>
</organism>
<evidence type="ECO:0000256" key="6">
    <source>
        <dbReference type="PIRNR" id="PIRNR003101"/>
    </source>
</evidence>
<comment type="subunit">
    <text evidence="5">Self-interacts. Interacts with FtsZ.</text>
</comment>
<dbReference type="PANTHER" id="PTHR32432:SF4">
    <property type="entry name" value="CELL DIVISION PROTEIN FTSA"/>
    <property type="match status" value="1"/>
</dbReference>
<dbReference type="PIRSF" id="PIRSF003101">
    <property type="entry name" value="FtsA"/>
    <property type="match status" value="1"/>
</dbReference>
<dbReference type="InterPro" id="IPR020823">
    <property type="entry name" value="Cell_div_FtsA"/>
</dbReference>
<dbReference type="InterPro" id="IPR050696">
    <property type="entry name" value="FtsA/MreB"/>
</dbReference>
<proteinExistence type="inferred from homology"/>
<evidence type="ECO:0000259" key="7">
    <source>
        <dbReference type="SMART" id="SM00842"/>
    </source>
</evidence>
<keyword evidence="1 5" id="KW-1003">Cell membrane</keyword>
<keyword evidence="9" id="KW-1185">Reference proteome</keyword>
<name>A0A073J2F2_9BACT</name>
<dbReference type="Pfam" id="PF02491">
    <property type="entry name" value="SHS2_FTSA"/>
    <property type="match status" value="1"/>
</dbReference>
<keyword evidence="4 5" id="KW-0131">Cell cycle</keyword>
<dbReference type="InterPro" id="IPR043129">
    <property type="entry name" value="ATPase_NBD"/>
</dbReference>
<evidence type="ECO:0000256" key="3">
    <source>
        <dbReference type="ARBA" id="ARBA00023136"/>
    </source>
</evidence>
<dbReference type="RefSeq" id="WP_037977297.1">
    <property type="nucleotide sequence ID" value="NZ_CAMETI010000006.1"/>
</dbReference>
<dbReference type="Proteomes" id="UP000027665">
    <property type="component" value="Unassembled WGS sequence"/>
</dbReference>
<comment type="subcellular location">
    <subcellularLocation>
        <location evidence="5">Cell membrane</location>
        <topology evidence="5">Peripheral membrane protein</topology>
        <orientation evidence="5">Cytoplasmic side</orientation>
    </subcellularLocation>
    <text evidence="5">Localizes to the Z ring in an FtsZ-dependent manner. Targeted to the membrane through a conserved C-terminal amphipathic helix.</text>
</comment>
<dbReference type="HAMAP" id="MF_02033">
    <property type="entry name" value="FtsA"/>
    <property type="match status" value="1"/>
</dbReference>
<evidence type="ECO:0000313" key="9">
    <source>
        <dbReference type="Proteomes" id="UP000027665"/>
    </source>
</evidence>
<dbReference type="STRING" id="2754.EH55_07890"/>
<dbReference type="AlphaFoldDB" id="A0A073J2F2"/>
<dbReference type="Gene3D" id="3.30.1490.110">
    <property type="match status" value="1"/>
</dbReference>
<dbReference type="OrthoDB" id="9768127at2"/>
<dbReference type="GO" id="GO:0043093">
    <property type="term" value="P:FtsZ-dependent cytokinesis"/>
    <property type="evidence" value="ECO:0007669"/>
    <property type="project" value="UniProtKB-UniRule"/>
</dbReference>
<dbReference type="InterPro" id="IPR003494">
    <property type="entry name" value="SHS2_FtsA"/>
</dbReference>
<keyword evidence="2 5" id="KW-0132">Cell division</keyword>
<dbReference type="PANTHER" id="PTHR32432">
    <property type="entry name" value="CELL DIVISION PROTEIN FTSA-RELATED"/>
    <property type="match status" value="1"/>
</dbReference>
<evidence type="ECO:0000313" key="8">
    <source>
        <dbReference type="EMBL" id="KEJ91882.1"/>
    </source>
</evidence>